<keyword evidence="2" id="KW-0812">Transmembrane</keyword>
<keyword evidence="4" id="KW-1185">Reference proteome</keyword>
<feature type="transmembrane region" description="Helical" evidence="2">
    <location>
        <begin position="75"/>
        <end position="97"/>
    </location>
</feature>
<evidence type="ECO:0000256" key="1">
    <source>
        <dbReference type="SAM" id="MobiDB-lite"/>
    </source>
</evidence>
<dbReference type="Proteomes" id="UP000605568">
    <property type="component" value="Unassembled WGS sequence"/>
</dbReference>
<organism evidence="3 4">
    <name type="scientific">Lentzea cavernae</name>
    <dbReference type="NCBI Taxonomy" id="2020703"/>
    <lineage>
        <taxon>Bacteria</taxon>
        <taxon>Bacillati</taxon>
        <taxon>Actinomycetota</taxon>
        <taxon>Actinomycetes</taxon>
        <taxon>Pseudonocardiales</taxon>
        <taxon>Pseudonocardiaceae</taxon>
        <taxon>Lentzea</taxon>
    </lineage>
</organism>
<name>A0ABQ3MK07_9PSEU</name>
<evidence type="ECO:0000313" key="4">
    <source>
        <dbReference type="Proteomes" id="UP000605568"/>
    </source>
</evidence>
<dbReference type="EMBL" id="BNAR01000009">
    <property type="protein sequence ID" value="GHH48830.1"/>
    <property type="molecule type" value="Genomic_DNA"/>
</dbReference>
<reference evidence="4" key="1">
    <citation type="journal article" date="2019" name="Int. J. Syst. Evol. Microbiol.">
        <title>The Global Catalogue of Microorganisms (GCM) 10K type strain sequencing project: providing services to taxonomists for standard genome sequencing and annotation.</title>
        <authorList>
            <consortium name="The Broad Institute Genomics Platform"/>
            <consortium name="The Broad Institute Genome Sequencing Center for Infectious Disease"/>
            <person name="Wu L."/>
            <person name="Ma J."/>
        </authorList>
    </citation>
    <scope>NUCLEOTIDE SEQUENCE [LARGE SCALE GENOMIC DNA]</scope>
    <source>
        <strain evidence="4">CGMCC 4.7367</strain>
    </source>
</reference>
<accession>A0ABQ3MK07</accession>
<comment type="caution">
    <text evidence="3">The sequence shown here is derived from an EMBL/GenBank/DDBJ whole genome shotgun (WGS) entry which is preliminary data.</text>
</comment>
<dbReference type="RefSeq" id="WP_191302245.1">
    <property type="nucleotide sequence ID" value="NZ_BNAR01000009.1"/>
</dbReference>
<protein>
    <submittedName>
        <fullName evidence="3">Uncharacterized protein</fullName>
    </submittedName>
</protein>
<feature type="region of interest" description="Disordered" evidence="1">
    <location>
        <begin position="1"/>
        <end position="21"/>
    </location>
</feature>
<evidence type="ECO:0000256" key="2">
    <source>
        <dbReference type="SAM" id="Phobius"/>
    </source>
</evidence>
<gene>
    <name evidence="3" type="ORF">GCM10017774_55250</name>
</gene>
<proteinExistence type="predicted"/>
<keyword evidence="2" id="KW-1133">Transmembrane helix</keyword>
<evidence type="ECO:0000313" key="3">
    <source>
        <dbReference type="EMBL" id="GHH48830.1"/>
    </source>
</evidence>
<keyword evidence="2" id="KW-0472">Membrane</keyword>
<sequence>MSDEPQPVAGEPQAEPEFGPFEPLVPKVRPGLPPDWEGSCPAASVRRIRKAATIEEAGVQATTEAVILLHSIRRILMWVLVIIPLVSAALVITLVSVNEAAEPPCTSIYGCR</sequence>